<protein>
    <submittedName>
        <fullName evidence="1">Uncharacterized protein</fullName>
    </submittedName>
</protein>
<proteinExistence type="predicted"/>
<reference evidence="1" key="1">
    <citation type="submission" date="2023-09" db="UniProtKB">
        <authorList>
            <consortium name="Ensembl"/>
        </authorList>
    </citation>
    <scope>IDENTIFICATION</scope>
</reference>
<dbReference type="AlphaFoldDB" id="A0A3B5AXH1"/>
<sequence>MRSRVLKTLRISVTKIHISDRRSPSRCRVCRISFEDCMRAFASRFVRVCVHRALRCVCSCALSLVRKKRPLIEFPLISRQPRLAERDACLPAAQRHTSGMRSRCWPVHLIYHGSPLRSAPLDPVQHLFSHQGMLCWRGMAMPLYRLALPSWGSGKDEV</sequence>
<organism evidence="1">
    <name type="scientific">Stegastes partitus</name>
    <name type="common">bicolor damselfish</name>
    <dbReference type="NCBI Taxonomy" id="144197"/>
    <lineage>
        <taxon>Eukaryota</taxon>
        <taxon>Metazoa</taxon>
        <taxon>Chordata</taxon>
        <taxon>Craniata</taxon>
        <taxon>Vertebrata</taxon>
        <taxon>Euteleostomi</taxon>
        <taxon>Actinopterygii</taxon>
        <taxon>Neopterygii</taxon>
        <taxon>Teleostei</taxon>
        <taxon>Neoteleostei</taxon>
        <taxon>Acanthomorphata</taxon>
        <taxon>Ovalentaria</taxon>
        <taxon>Pomacentridae</taxon>
        <taxon>Stegastes</taxon>
    </lineage>
</organism>
<evidence type="ECO:0000313" key="1">
    <source>
        <dbReference type="Ensembl" id="ENSSPAP00000025645.1"/>
    </source>
</evidence>
<name>A0A3B5AXH1_9TELE</name>
<accession>A0A3B5AXH1</accession>
<dbReference type="Ensembl" id="ENSSPAT00000026066.1">
    <property type="protein sequence ID" value="ENSSPAP00000025645.1"/>
    <property type="gene ID" value="ENSSPAG00000019382.1"/>
</dbReference>